<evidence type="ECO:0000313" key="2">
    <source>
        <dbReference type="Proteomes" id="UP001281614"/>
    </source>
</evidence>
<evidence type="ECO:0000313" key="1">
    <source>
        <dbReference type="EMBL" id="KAK2728529.1"/>
    </source>
</evidence>
<name>A0AAD9XV37_COLKA</name>
<accession>A0AAD9XV37</accession>
<proteinExistence type="predicted"/>
<gene>
    <name evidence="1" type="ORF">CKAH01_10884</name>
</gene>
<organism evidence="1 2">
    <name type="scientific">Colletotrichum kahawae</name>
    <name type="common">Coffee berry disease fungus</name>
    <dbReference type="NCBI Taxonomy" id="34407"/>
    <lineage>
        <taxon>Eukaryota</taxon>
        <taxon>Fungi</taxon>
        <taxon>Dikarya</taxon>
        <taxon>Ascomycota</taxon>
        <taxon>Pezizomycotina</taxon>
        <taxon>Sordariomycetes</taxon>
        <taxon>Hypocreomycetidae</taxon>
        <taxon>Glomerellales</taxon>
        <taxon>Glomerellaceae</taxon>
        <taxon>Colletotrichum</taxon>
        <taxon>Colletotrichum gloeosporioides species complex</taxon>
    </lineage>
</organism>
<keyword evidence="2" id="KW-1185">Reference proteome</keyword>
<dbReference type="EMBL" id="VYYT01000879">
    <property type="protein sequence ID" value="KAK2728529.1"/>
    <property type="molecule type" value="Genomic_DNA"/>
</dbReference>
<sequence length="86" mass="9303">MSALGIMHYDLPNLNLAPKDPVAAVWLTTSGDRRQFQNGFTDITTAVDERPLSYNDSLSGIGRVLRFPGDAGKSGQILDETPVSII</sequence>
<reference evidence="1" key="1">
    <citation type="submission" date="2023-02" db="EMBL/GenBank/DDBJ databases">
        <title>Colletotrichum kahawae CIFC_Que2 genome sequencing and assembly.</title>
        <authorList>
            <person name="Baroncelli R."/>
        </authorList>
    </citation>
    <scope>NUCLEOTIDE SEQUENCE</scope>
    <source>
        <strain evidence="1">CIFC_Que2</strain>
    </source>
</reference>
<protein>
    <submittedName>
        <fullName evidence="1">Uncharacterized protein</fullName>
    </submittedName>
</protein>
<dbReference type="AlphaFoldDB" id="A0AAD9XV37"/>
<comment type="caution">
    <text evidence="1">The sequence shown here is derived from an EMBL/GenBank/DDBJ whole genome shotgun (WGS) entry which is preliminary data.</text>
</comment>
<dbReference type="Proteomes" id="UP001281614">
    <property type="component" value="Unassembled WGS sequence"/>
</dbReference>